<protein>
    <submittedName>
        <fullName evidence="3">Uncharacterized protein</fullName>
    </submittedName>
</protein>
<feature type="compositionally biased region" description="Basic residues" evidence="1">
    <location>
        <begin position="192"/>
        <end position="210"/>
    </location>
</feature>
<keyword evidence="2" id="KW-0812">Transmembrane</keyword>
<feature type="compositionally biased region" description="Low complexity" evidence="1">
    <location>
        <begin position="345"/>
        <end position="376"/>
    </location>
</feature>
<feature type="region of interest" description="Disordered" evidence="1">
    <location>
        <begin position="112"/>
        <end position="150"/>
    </location>
</feature>
<feature type="compositionally biased region" description="Low complexity" evidence="1">
    <location>
        <begin position="212"/>
        <end position="222"/>
    </location>
</feature>
<evidence type="ECO:0000256" key="2">
    <source>
        <dbReference type="SAM" id="Phobius"/>
    </source>
</evidence>
<evidence type="ECO:0000313" key="3">
    <source>
        <dbReference type="EMBL" id="OEU12878.1"/>
    </source>
</evidence>
<dbReference type="InParanoid" id="A0A1E7F3W0"/>
<keyword evidence="4" id="KW-1185">Reference proteome</keyword>
<gene>
    <name evidence="3" type="ORF">FRACYDRAFT_244151</name>
</gene>
<keyword evidence="2" id="KW-1133">Transmembrane helix</keyword>
<dbReference type="KEGG" id="fcy:FRACYDRAFT_244151"/>
<name>A0A1E7F3W0_9STRA</name>
<accession>A0A1E7F3W0</accession>
<dbReference type="Proteomes" id="UP000095751">
    <property type="component" value="Unassembled WGS sequence"/>
</dbReference>
<feature type="region of interest" description="Disordered" evidence="1">
    <location>
        <begin position="760"/>
        <end position="787"/>
    </location>
</feature>
<feature type="compositionally biased region" description="Basic and acidic residues" evidence="1">
    <location>
        <begin position="422"/>
        <end position="433"/>
    </location>
</feature>
<feature type="region of interest" description="Disordered" evidence="1">
    <location>
        <begin position="79"/>
        <end position="99"/>
    </location>
</feature>
<feature type="compositionally biased region" description="Gly residues" evidence="1">
    <location>
        <begin position="675"/>
        <end position="688"/>
    </location>
</feature>
<feature type="compositionally biased region" description="Polar residues" evidence="1">
    <location>
        <begin position="173"/>
        <end position="189"/>
    </location>
</feature>
<feature type="compositionally biased region" description="Basic and acidic residues" evidence="1">
    <location>
        <begin position="389"/>
        <end position="402"/>
    </location>
</feature>
<feature type="transmembrane region" description="Helical" evidence="2">
    <location>
        <begin position="226"/>
        <end position="249"/>
    </location>
</feature>
<proteinExistence type="predicted"/>
<sequence length="1176" mass="132853">MSGVQVYPPSVTATPTLTPTTSKNNNRNRNKVILYGFWRILFATVAILDLSSCWSTIVLSGSTIGPGVAIGVGGVDRGSKEGRGITKRQSRRKRTGSSTVVHKIKEEEETIIPVEVTCEKNDGHSSSSTSSSADDDDSENTSMHQDVTNRTKIIESATASWSLFSNRLFGRANTSPHSSNSKSLNGTCSNKKTVKKENTKRKKKKNKRNKGQQQSQSPLFSSSSSLFSPSFSIIIHLLLGLLCLIEMIIRSIETKRIVFELEAINKFEERFAGTIARVYSRRKLVLQGRQKHKGVSGFFMNATTRSNTVMTRMIKTTTSTTRTSFKLNPYLSSFSSSTAAAIAATSDKTTTTTTTTTTAAASSTTTAVVSETATATIHRDDDQELLLEVEDKNDDHDHDHDSVNAITSNDDNDQAIPSDDEHDGHDPDEHEYINFDDDDEGFEEEEEKEEKEVQQGAGADDLNKEDDAEDEAKNKKNIILFLRSTFRLYLPVGITCIFWLSLLPFKDYYNHMMTFQNHHHNFLDGCINSDEDTALATIWIATFIKNWNETIIEIHDIIVETAWEQIIWQYNAIFQPKLFWKRVQNVLNVVKWVRFAFPLFRMILKLNDQIMLLSSVYRRMKSSDEQRERRIKRPSLMLLDLKRIERFHKVETTIAGWPSQCSMLLDMAKETLGGVGGGGGGDGDGSGSGDVDDASNNNIAEQFLERSRIRGKKITLSIKKLQRQLRRSVTEFTSSEVYDNIVRLSRDISCRHIIVEEDDVDHDDDHDNSNTSGSDHNSPRNHRRHHLRSSENSTSWYDYLHLGSLLGSRDYLISPRSRFSVVVRITVTNCLLLELTRLFVSWHLTQTFHLSITQVISRLFIDCNTNPEETKRHFKFVTDQIDNWHTILAHAVPFVPFPKEKLLILCVPTSQLSKLFLQLGFMLETFIDVVSFLDIFFWFFTGDLDGETGLVIPKPFFGRCILPGTLVQVLDHPTLPKVLPFYINRIVDTTISIGWSRVIRWVLAIVPAFNMIVFQPLAAYFFRHFEDSNATGDEDILMSYAESFGYLPQRASMMALPSTIHHSAQTTLADTRSPNSSPVRMALKMGALYTNDNKSDLDNHETVQIPHIDSMGFYTQDTIANNNNDNLAEHPSTVRFANNVSVLYNDEDDDDDGRHNDSLRGFDIGLSLSSHALDDL</sequence>
<dbReference type="PANTHER" id="PTHR35711">
    <property type="entry name" value="EXPRESSED PROTEIN"/>
    <property type="match status" value="1"/>
</dbReference>
<feature type="compositionally biased region" description="Acidic residues" evidence="1">
    <location>
        <begin position="410"/>
        <end position="421"/>
    </location>
</feature>
<feature type="compositionally biased region" description="Acidic residues" evidence="1">
    <location>
        <begin position="434"/>
        <end position="449"/>
    </location>
</feature>
<keyword evidence="2" id="KW-0472">Membrane</keyword>
<reference evidence="3 4" key="1">
    <citation type="submission" date="2016-09" db="EMBL/GenBank/DDBJ databases">
        <title>Extensive genetic diversity and differential bi-allelic expression allows diatom success in the polar Southern Ocean.</title>
        <authorList>
            <consortium name="DOE Joint Genome Institute"/>
            <person name="Mock T."/>
            <person name="Otillar R.P."/>
            <person name="Strauss J."/>
            <person name="Dupont C."/>
            <person name="Frickenhaus S."/>
            <person name="Maumus F."/>
            <person name="Mcmullan M."/>
            <person name="Sanges R."/>
            <person name="Schmutz J."/>
            <person name="Toseland A."/>
            <person name="Valas R."/>
            <person name="Veluchamy A."/>
            <person name="Ward B.J."/>
            <person name="Allen A."/>
            <person name="Barry K."/>
            <person name="Falciatore A."/>
            <person name="Ferrante M."/>
            <person name="Fortunato A.E."/>
            <person name="Gloeckner G."/>
            <person name="Gruber A."/>
            <person name="Hipkin R."/>
            <person name="Janech M."/>
            <person name="Kroth P."/>
            <person name="Leese F."/>
            <person name="Lindquist E."/>
            <person name="Lyon B.R."/>
            <person name="Martin J."/>
            <person name="Mayer C."/>
            <person name="Parker M."/>
            <person name="Quesneville H."/>
            <person name="Raymond J."/>
            <person name="Uhlig C."/>
            <person name="Valentin K.U."/>
            <person name="Worden A.Z."/>
            <person name="Armbrust E.V."/>
            <person name="Bowler C."/>
            <person name="Green B."/>
            <person name="Moulton V."/>
            <person name="Van Oosterhout C."/>
            <person name="Grigoriev I."/>
        </authorList>
    </citation>
    <scope>NUCLEOTIDE SEQUENCE [LARGE SCALE GENOMIC DNA]</scope>
    <source>
        <strain evidence="3 4">CCMP1102</strain>
    </source>
</reference>
<dbReference type="OrthoDB" id="48896at2759"/>
<feature type="region of interest" description="Disordered" evidence="1">
    <location>
        <begin position="173"/>
        <end position="222"/>
    </location>
</feature>
<feature type="compositionally biased region" description="Low complexity" evidence="1">
    <location>
        <begin position="8"/>
        <end position="24"/>
    </location>
</feature>
<dbReference type="EMBL" id="KV784364">
    <property type="protein sequence ID" value="OEU12878.1"/>
    <property type="molecule type" value="Genomic_DNA"/>
</dbReference>
<evidence type="ECO:0000256" key="1">
    <source>
        <dbReference type="SAM" id="MobiDB-lite"/>
    </source>
</evidence>
<organism evidence="3 4">
    <name type="scientific">Fragilariopsis cylindrus CCMP1102</name>
    <dbReference type="NCBI Taxonomy" id="635003"/>
    <lineage>
        <taxon>Eukaryota</taxon>
        <taxon>Sar</taxon>
        <taxon>Stramenopiles</taxon>
        <taxon>Ochrophyta</taxon>
        <taxon>Bacillariophyta</taxon>
        <taxon>Bacillariophyceae</taxon>
        <taxon>Bacillariophycidae</taxon>
        <taxon>Bacillariales</taxon>
        <taxon>Bacillariaceae</taxon>
        <taxon>Fragilariopsis</taxon>
    </lineage>
</organism>
<evidence type="ECO:0000313" key="4">
    <source>
        <dbReference type="Proteomes" id="UP000095751"/>
    </source>
</evidence>
<feature type="region of interest" description="Disordered" evidence="1">
    <location>
        <begin position="345"/>
        <end position="469"/>
    </location>
</feature>
<feature type="compositionally biased region" description="Basic residues" evidence="1">
    <location>
        <begin position="85"/>
        <end position="95"/>
    </location>
</feature>
<feature type="region of interest" description="Disordered" evidence="1">
    <location>
        <begin position="1"/>
        <end position="24"/>
    </location>
</feature>
<feature type="region of interest" description="Disordered" evidence="1">
    <location>
        <begin position="675"/>
        <end position="694"/>
    </location>
</feature>
<feature type="transmembrane region" description="Helical" evidence="2">
    <location>
        <begin position="486"/>
        <end position="505"/>
    </location>
</feature>
<dbReference type="AlphaFoldDB" id="A0A1E7F3W0"/>
<dbReference type="PANTHER" id="PTHR35711:SF1">
    <property type="entry name" value="ECTODERMAL, ISOFORM F"/>
    <property type="match status" value="1"/>
</dbReference>